<dbReference type="AlphaFoldDB" id="A0A1W1YGS2"/>
<evidence type="ECO:0000313" key="2">
    <source>
        <dbReference type="Proteomes" id="UP000192360"/>
    </source>
</evidence>
<sequence>MKQNFQFLTALMLLSFVITSCKDEPKAEELIHEHDFPKVSAIDNLNISILLDLSDRINPEKYPAPAMEYYMRDVGYLKSIAVNFESHIMNKKMIKIDDKIQVFIDPEPSDKNLNEKLNKLKIYFNKDVVTKKGILETCKKYDSITTLIYEAAIKDDHYVGSDTWRFFKNKVDDYCVENGYRNILVVLTDGYIYHKDALIREGNRTTHLTPQDIKSFGFNKSGWKKKFDQQDYGFVTANENLSNLEVLVLGINPDDKNPYEEDVIRAYWSKWLVEMKVKKFEIKQADMPSNMEKVIRDFILKE</sequence>
<accession>A0A1W1YGS2</accession>
<evidence type="ECO:0008006" key="3">
    <source>
        <dbReference type="Google" id="ProtNLM"/>
    </source>
</evidence>
<evidence type="ECO:0000313" key="1">
    <source>
        <dbReference type="EMBL" id="SMC35332.1"/>
    </source>
</evidence>
<dbReference type="EMBL" id="FWXO01000001">
    <property type="protein sequence ID" value="SMC35332.1"/>
    <property type="molecule type" value="Genomic_DNA"/>
</dbReference>
<dbReference type="OrthoDB" id="945646at2"/>
<dbReference type="RefSeq" id="WP_084059775.1">
    <property type="nucleotide sequence ID" value="NZ_FWXO01000001.1"/>
</dbReference>
<dbReference type="STRING" id="504486.SAMN05660703_0463"/>
<protein>
    <recommendedName>
        <fullName evidence="3">VWFA domain-containing protein</fullName>
    </recommendedName>
</protein>
<dbReference type="Proteomes" id="UP000192360">
    <property type="component" value="Unassembled WGS sequence"/>
</dbReference>
<keyword evidence="2" id="KW-1185">Reference proteome</keyword>
<proteinExistence type="predicted"/>
<name>A0A1W1YGS2_9FLAO</name>
<reference evidence="2" key="1">
    <citation type="submission" date="2017-04" db="EMBL/GenBank/DDBJ databases">
        <authorList>
            <person name="Varghese N."/>
            <person name="Submissions S."/>
        </authorList>
    </citation>
    <scope>NUCLEOTIDE SEQUENCE [LARGE SCALE GENOMIC DNA]</scope>
    <source>
        <strain evidence="2">DSM 21164</strain>
    </source>
</reference>
<gene>
    <name evidence="1" type="ORF">SAMN05660703_0463</name>
</gene>
<organism evidence="1 2">
    <name type="scientific">Cellulophaga tyrosinoxydans</name>
    <dbReference type="NCBI Taxonomy" id="504486"/>
    <lineage>
        <taxon>Bacteria</taxon>
        <taxon>Pseudomonadati</taxon>
        <taxon>Bacteroidota</taxon>
        <taxon>Flavobacteriia</taxon>
        <taxon>Flavobacteriales</taxon>
        <taxon>Flavobacteriaceae</taxon>
        <taxon>Cellulophaga</taxon>
    </lineage>
</organism>
<dbReference type="PROSITE" id="PS51257">
    <property type="entry name" value="PROKAR_LIPOPROTEIN"/>
    <property type="match status" value="1"/>
</dbReference>